<dbReference type="Proteomes" id="UP000601223">
    <property type="component" value="Unassembled WGS sequence"/>
</dbReference>
<protein>
    <submittedName>
        <fullName evidence="2">ATP/GTP-binding protein</fullName>
    </submittedName>
</protein>
<proteinExistence type="predicted"/>
<evidence type="ECO:0000313" key="3">
    <source>
        <dbReference type="Proteomes" id="UP000601223"/>
    </source>
</evidence>
<comment type="caution">
    <text evidence="2">The sequence shown here is derived from an EMBL/GenBank/DDBJ whole genome shotgun (WGS) entry which is preliminary data.</text>
</comment>
<dbReference type="Gene3D" id="1.25.40.10">
    <property type="entry name" value="Tetratricopeptide repeat domain"/>
    <property type="match status" value="2"/>
</dbReference>
<dbReference type="Pfam" id="PF13374">
    <property type="entry name" value="TPR_10"/>
    <property type="match status" value="2"/>
</dbReference>
<dbReference type="InterPro" id="IPR053137">
    <property type="entry name" value="NLR-like"/>
</dbReference>
<dbReference type="PANTHER" id="PTHR46082:SF6">
    <property type="entry name" value="AAA+ ATPASE DOMAIN-CONTAINING PROTEIN-RELATED"/>
    <property type="match status" value="1"/>
</dbReference>
<dbReference type="AlphaFoldDB" id="A0A8J3NMD9"/>
<evidence type="ECO:0000313" key="2">
    <source>
        <dbReference type="EMBL" id="GIF85121.1"/>
    </source>
</evidence>
<dbReference type="Pfam" id="PF13424">
    <property type="entry name" value="TPR_12"/>
    <property type="match status" value="1"/>
</dbReference>
<dbReference type="InterPro" id="IPR027417">
    <property type="entry name" value="P-loop_NTPase"/>
</dbReference>
<dbReference type="Pfam" id="PF13560">
    <property type="entry name" value="HTH_31"/>
    <property type="match status" value="1"/>
</dbReference>
<dbReference type="Gene3D" id="3.40.50.300">
    <property type="entry name" value="P-loop containing nucleotide triphosphate hydrolases"/>
    <property type="match status" value="1"/>
</dbReference>
<dbReference type="EMBL" id="BONF01000043">
    <property type="protein sequence ID" value="GIF85121.1"/>
    <property type="molecule type" value="Genomic_DNA"/>
</dbReference>
<gene>
    <name evidence="2" type="ORF">Cba03nite_64700</name>
</gene>
<feature type="region of interest" description="Disordered" evidence="1">
    <location>
        <begin position="96"/>
        <end position="127"/>
    </location>
</feature>
<name>A0A8J3NMD9_9ACTN</name>
<feature type="compositionally biased region" description="Pro residues" evidence="1">
    <location>
        <begin position="108"/>
        <end position="117"/>
    </location>
</feature>
<dbReference type="PANTHER" id="PTHR46082">
    <property type="entry name" value="ATP/GTP-BINDING PROTEIN-RELATED"/>
    <property type="match status" value="1"/>
</dbReference>
<dbReference type="SUPFAM" id="SSF48452">
    <property type="entry name" value="TPR-like"/>
    <property type="match status" value="2"/>
</dbReference>
<reference evidence="2 3" key="1">
    <citation type="submission" date="2021-01" db="EMBL/GenBank/DDBJ databases">
        <title>Whole genome shotgun sequence of Catellatospora bangladeshensis NBRC 107357.</title>
        <authorList>
            <person name="Komaki H."/>
            <person name="Tamura T."/>
        </authorList>
    </citation>
    <scope>NUCLEOTIDE SEQUENCE [LARGE SCALE GENOMIC DNA]</scope>
    <source>
        <strain evidence="2 3">NBRC 107357</strain>
    </source>
</reference>
<keyword evidence="3" id="KW-1185">Reference proteome</keyword>
<sequence length="880" mass="93640">MTSDPALPPDRPEPRRIATKTDFARELTLAKDRAGVTVREIAAAVGAPASTVGGYLSGKHLPALRPADQFPRILAACGVTDQAQVHLWWQALRRARRAGGDQTSPTSPAGPPVPPPDTAAARPDGRRVLVSTRPPVDRLTRGPEVRGRHEVTERLRRDLDALAGQRAALAADVLVLCGLGGSGKSTVALLAARMAAERGIPAWWVSGQDPDTVMAGMQALSAELGADPDQIKAGSPPDLVWRLLEAYPGPWLLVLDNADDPPGTLALPGAAVGDGNGWMRSVRTGRGLVLVTTRDGSVGTWGDPPPPWLELIPVRPLDAADAARVLTDLAGPGAGTEEQARDLAARLGGLPLALCLAGRHVAEVAAIPAAFAGPRAARTFAGYDRALDEGRHAEVLARTGPPGDGPAGDAVGRTWELSLDLLAGRGQPTARPLLRLLSCLGPAPVPSGLLLRPATLSLSPLFGPVSGREVWETLRALAGLGIVEPAGPGPTDVVVVHQLVRDMSRRAPDVRDRIGEHLALVTELVAGAATELDPRDPATWEQWRSLVDHTFSPLDLVLGFGISPRAVPPGVLTAATLAARYLRASGQPARAEAAYARLVRLGIAALGEHDPRVLEVQHDLSRVWYDLGRLGDASRGLRAVLRARTQTLGPAHPDTLTTQHYLGRALRDAGQLDAAWRLFRKTLDARRAVLGEDHPDTLTSRNNAADALRALGRHEQAGRELASVLAARTRLLGAEHPATLVTRYHLARLAHDRDDLAGARAALEALVDDYLRVLGPEHPRTLLSRQALIEVRHDLGEREQALAEARELLAQRRGLLGDRHPAVLVTRHRIGLLLVDLGAYAAAEAELAEVLAARRLVLGPRHPETALARASLSAVRARHR</sequence>
<organism evidence="2 3">
    <name type="scientific">Catellatospora bangladeshensis</name>
    <dbReference type="NCBI Taxonomy" id="310355"/>
    <lineage>
        <taxon>Bacteria</taxon>
        <taxon>Bacillati</taxon>
        <taxon>Actinomycetota</taxon>
        <taxon>Actinomycetes</taxon>
        <taxon>Micromonosporales</taxon>
        <taxon>Micromonosporaceae</taxon>
        <taxon>Catellatospora</taxon>
    </lineage>
</organism>
<dbReference type="InterPro" id="IPR011990">
    <property type="entry name" value="TPR-like_helical_dom_sf"/>
</dbReference>
<evidence type="ECO:0000256" key="1">
    <source>
        <dbReference type="SAM" id="MobiDB-lite"/>
    </source>
</evidence>
<dbReference type="SUPFAM" id="SSF52540">
    <property type="entry name" value="P-loop containing nucleoside triphosphate hydrolases"/>
    <property type="match status" value="1"/>
</dbReference>
<dbReference type="RefSeq" id="WP_203754400.1">
    <property type="nucleotide sequence ID" value="NZ_BONF01000043.1"/>
</dbReference>
<accession>A0A8J3NMD9</accession>